<evidence type="ECO:0000259" key="1">
    <source>
        <dbReference type="Pfam" id="PF08421"/>
    </source>
</evidence>
<dbReference type="STRING" id="1173020.Cha6605_5434"/>
<dbReference type="InterPro" id="IPR013691">
    <property type="entry name" value="MeTrfase_14"/>
</dbReference>
<dbReference type="HOGENOM" id="CLU_038800_1_0_3"/>
<feature type="domain" description="C-methyltransferase" evidence="2">
    <location>
        <begin position="261"/>
        <end position="420"/>
    </location>
</feature>
<organism evidence="3 4">
    <name type="scientific">Chamaesiphon minutus (strain ATCC 27169 / PCC 6605)</name>
    <dbReference type="NCBI Taxonomy" id="1173020"/>
    <lineage>
        <taxon>Bacteria</taxon>
        <taxon>Bacillati</taxon>
        <taxon>Cyanobacteriota</taxon>
        <taxon>Cyanophyceae</taxon>
        <taxon>Gomontiellales</taxon>
        <taxon>Chamaesiphonaceae</taxon>
        <taxon>Chamaesiphon</taxon>
    </lineage>
</organism>
<dbReference type="Pfam" id="PF08421">
    <property type="entry name" value="Methyltransf_13"/>
    <property type="match status" value="1"/>
</dbReference>
<keyword evidence="3" id="KW-0808">Transferase</keyword>
<dbReference type="InterPro" id="IPR013630">
    <property type="entry name" value="Methyltransf_Zn-bd_dom_put"/>
</dbReference>
<dbReference type="eggNOG" id="COG4976">
    <property type="taxonomic scope" value="Bacteria"/>
</dbReference>
<keyword evidence="3" id="KW-0489">Methyltransferase</keyword>
<dbReference type="PANTHER" id="PTHR43861">
    <property type="entry name" value="TRANS-ACONITATE 2-METHYLTRANSFERASE-RELATED"/>
    <property type="match status" value="1"/>
</dbReference>
<dbReference type="Gene3D" id="6.20.50.110">
    <property type="entry name" value="Methyltransferase, zinc-binding domain"/>
    <property type="match status" value="1"/>
</dbReference>
<evidence type="ECO:0000259" key="2">
    <source>
        <dbReference type="Pfam" id="PF08484"/>
    </source>
</evidence>
<keyword evidence="4" id="KW-1185">Reference proteome</keyword>
<dbReference type="GO" id="GO:0032259">
    <property type="term" value="P:methylation"/>
    <property type="evidence" value="ECO:0007669"/>
    <property type="project" value="UniProtKB-KW"/>
</dbReference>
<gene>
    <name evidence="3" type="ORF">Cha6605_5434</name>
</gene>
<dbReference type="Proteomes" id="UP000010366">
    <property type="component" value="Chromosome"/>
</dbReference>
<dbReference type="KEGG" id="cmp:Cha6605_5434"/>
<accession>K9UNE7</accession>
<dbReference type="Pfam" id="PF13489">
    <property type="entry name" value="Methyltransf_23"/>
    <property type="match status" value="1"/>
</dbReference>
<dbReference type="AlphaFoldDB" id="K9UNE7"/>
<dbReference type="OrthoDB" id="9815644at2"/>
<dbReference type="GO" id="GO:0008168">
    <property type="term" value="F:methyltransferase activity"/>
    <property type="evidence" value="ECO:0007669"/>
    <property type="project" value="UniProtKB-KW"/>
</dbReference>
<name>K9UNE7_CHAP6</name>
<dbReference type="Gene3D" id="3.40.50.150">
    <property type="entry name" value="Vaccinia Virus protein VP39"/>
    <property type="match status" value="1"/>
</dbReference>
<dbReference type="PATRIC" id="fig|1173020.3.peg.6242"/>
<dbReference type="RefSeq" id="WP_015162403.1">
    <property type="nucleotide sequence ID" value="NC_019697.1"/>
</dbReference>
<dbReference type="SUPFAM" id="SSF53335">
    <property type="entry name" value="S-adenosyl-L-methionine-dependent methyltransferases"/>
    <property type="match status" value="1"/>
</dbReference>
<dbReference type="Gene3D" id="3.40.50.720">
    <property type="entry name" value="NAD(P)-binding Rossmann-like Domain"/>
    <property type="match status" value="1"/>
</dbReference>
<evidence type="ECO:0000313" key="4">
    <source>
        <dbReference type="Proteomes" id="UP000010366"/>
    </source>
</evidence>
<evidence type="ECO:0000313" key="3">
    <source>
        <dbReference type="EMBL" id="AFY96320.1"/>
    </source>
</evidence>
<dbReference type="InterPro" id="IPR029063">
    <property type="entry name" value="SAM-dependent_MTases_sf"/>
</dbReference>
<protein>
    <submittedName>
        <fullName evidence="3">Methyltransferase family protein</fullName>
    </submittedName>
</protein>
<reference evidence="3 4" key="1">
    <citation type="submission" date="2012-05" db="EMBL/GenBank/DDBJ databases">
        <title>Finished chromosome of genome of Chamaesiphon sp. PCC 6605.</title>
        <authorList>
            <consortium name="US DOE Joint Genome Institute"/>
            <person name="Gugger M."/>
            <person name="Coursin T."/>
            <person name="Rippka R."/>
            <person name="Tandeau De Marsac N."/>
            <person name="Huntemann M."/>
            <person name="Wei C.-L."/>
            <person name="Han J."/>
            <person name="Detter J.C."/>
            <person name="Han C."/>
            <person name="Tapia R."/>
            <person name="Chen A."/>
            <person name="Kyrpides N."/>
            <person name="Mavromatis K."/>
            <person name="Markowitz V."/>
            <person name="Szeto E."/>
            <person name="Ivanova N."/>
            <person name="Pagani I."/>
            <person name="Pati A."/>
            <person name="Goodwin L."/>
            <person name="Nordberg H.P."/>
            <person name="Cantor M.N."/>
            <person name="Hua S.X."/>
            <person name="Woyke T."/>
            <person name="Kerfeld C.A."/>
        </authorList>
    </citation>
    <scope>NUCLEOTIDE SEQUENCE [LARGE SCALE GENOMIC DNA]</scope>
    <source>
        <strain evidence="4">ATCC 27169 / PCC 6605</strain>
    </source>
</reference>
<proteinExistence type="predicted"/>
<dbReference type="InterPro" id="IPR038576">
    <property type="entry name" value="Methyltransf_Zn-bd_dom_put_sf"/>
</dbReference>
<dbReference type="EMBL" id="CP003600">
    <property type="protein sequence ID" value="AFY96320.1"/>
    <property type="molecule type" value="Genomic_DNA"/>
</dbReference>
<feature type="domain" description="Methyltransferase putative zinc binding" evidence="1">
    <location>
        <begin position="21"/>
        <end position="82"/>
    </location>
</feature>
<sequence length="426" mass="48167">MIEPATAIQEPDRSTQKAPHCRFCGTELRHTLVDLGMSPLCESFVSLDRLNRMEAFYPLHVRVCDRCFLVQLEAYVSPEHIFREYAYFSSYADSWLAQCKAYTDLVVDRFGLNETSQVVELASNDGYLLQYFIEKNIAVLGVEPATNIAKVAIAKGIPTLNEFFGQECARKLVTNGMQADLIAANNVLAHVPELNDFVAGIKILLAPQGIFTGEIQHLVELMAKNQFDTIYHEHFCYHTFTTLEKIFAVHGMTLFDVEQLPTHGGSLRIYACHADNSSQLVSDRAIALRESERAAGFTSIERYTNFEERVRETKRKILEFLIAAKRAGKTVVGYGAPGKGNTLLNYCGIRTDFLDYTVDRNPYKHGKFLPGTHIPIYPTSKIQETKPDYVLILPWNFKDEIMTQMSVIHDWGGKFVVPIPELTVYS</sequence>
<dbReference type="PANTHER" id="PTHR43861:SF5">
    <property type="entry name" value="BLL5978 PROTEIN"/>
    <property type="match status" value="1"/>
</dbReference>
<dbReference type="Pfam" id="PF08484">
    <property type="entry name" value="Methyltransf_14"/>
    <property type="match status" value="1"/>
</dbReference>